<dbReference type="Proteomes" id="UP000463868">
    <property type="component" value="Chromosome"/>
</dbReference>
<organism evidence="1 2">
    <name type="scientific">Acinetobacter haemolyticus</name>
    <dbReference type="NCBI Taxonomy" id="29430"/>
    <lineage>
        <taxon>Bacteria</taxon>
        <taxon>Pseudomonadati</taxon>
        <taxon>Pseudomonadota</taxon>
        <taxon>Gammaproteobacteria</taxon>
        <taxon>Moraxellales</taxon>
        <taxon>Moraxellaceae</taxon>
        <taxon>Acinetobacter</taxon>
    </lineage>
</organism>
<proteinExistence type="predicted"/>
<dbReference type="AlphaFoldDB" id="A0A857INQ2"/>
<name>A0A857INQ2_ACIHA</name>
<evidence type="ECO:0000313" key="1">
    <source>
        <dbReference type="EMBL" id="QHI14984.1"/>
    </source>
</evidence>
<protein>
    <submittedName>
        <fullName evidence="1">Uncharacterized protein</fullName>
    </submittedName>
</protein>
<reference evidence="1 2" key="1">
    <citation type="submission" date="2018-08" db="EMBL/GenBank/DDBJ databases">
        <title>Analysis of the genomic diversity of Mexican Acinetobacter haemolyticus clinical isolates.</title>
        <authorList>
            <person name="Castro-Jaimes S."/>
            <person name="Cevallos M.A."/>
        </authorList>
    </citation>
    <scope>NUCLEOTIDE SEQUENCE [LARGE SCALE GENOMIC DNA]</scope>
    <source>
        <strain evidence="1 2">AN43</strain>
    </source>
</reference>
<evidence type="ECO:0000313" key="2">
    <source>
        <dbReference type="Proteomes" id="UP000463868"/>
    </source>
</evidence>
<dbReference type="EMBL" id="CP031976">
    <property type="protein sequence ID" value="QHI14984.1"/>
    <property type="molecule type" value="Genomic_DNA"/>
</dbReference>
<gene>
    <name evidence="1" type="ORF">AhaeAN43_06920</name>
</gene>
<sequence length="91" mass="10785">MILCSIIAIWFIGYTVKKQFRGYAQESERIYKILGVKDIDTLNKALIKNNPQPYEDKETDRIYEDVHDYTQFLDYDPQPLVDLKTDESHIL</sequence>
<accession>A0A857INQ2</accession>